<dbReference type="HOGENOM" id="CLU_197468_2_1_0"/>
<dbReference type="Pfam" id="PF12669">
    <property type="entry name" value="FeoB_associated"/>
    <property type="match status" value="1"/>
</dbReference>
<dbReference type="Proteomes" id="UP000000845">
    <property type="component" value="Chromosome"/>
</dbReference>
<proteinExistence type="predicted"/>
<sequence>MKTAIILLITAGIVYKVFSVIYKEYKKNKNFCGTSCASCSCSEASHKKH</sequence>
<dbReference type="AlphaFoldDB" id="D1AP37"/>
<name>D1AP37_SEBTE</name>
<dbReference type="RefSeq" id="WP_012860107.1">
    <property type="nucleotide sequence ID" value="NC_013517.1"/>
</dbReference>
<evidence type="ECO:0008006" key="3">
    <source>
        <dbReference type="Google" id="ProtNLM"/>
    </source>
</evidence>
<evidence type="ECO:0000313" key="2">
    <source>
        <dbReference type="Proteomes" id="UP000000845"/>
    </source>
</evidence>
<dbReference type="EMBL" id="CP001739">
    <property type="protein sequence ID" value="ACZ07511.1"/>
    <property type="molecule type" value="Genomic_DNA"/>
</dbReference>
<gene>
    <name evidence="1" type="ordered locus">Sterm_0638</name>
</gene>
<keyword evidence="2" id="KW-1185">Reference proteome</keyword>
<dbReference type="KEGG" id="str:Sterm_0638"/>
<dbReference type="STRING" id="526218.Sterm_0638"/>
<evidence type="ECO:0000313" key="1">
    <source>
        <dbReference type="EMBL" id="ACZ07511.1"/>
    </source>
</evidence>
<organism evidence="1 2">
    <name type="scientific">Sebaldella termitidis (strain ATCC 33386 / NCTC 11300)</name>
    <dbReference type="NCBI Taxonomy" id="526218"/>
    <lineage>
        <taxon>Bacteria</taxon>
        <taxon>Fusobacteriati</taxon>
        <taxon>Fusobacteriota</taxon>
        <taxon>Fusobacteriia</taxon>
        <taxon>Fusobacteriales</taxon>
        <taxon>Leptotrichiaceae</taxon>
        <taxon>Sebaldella</taxon>
    </lineage>
</organism>
<protein>
    <recommendedName>
        <fullName evidence="3">FeoB-associated Cys-rich membrane protein</fullName>
    </recommendedName>
</protein>
<reference evidence="1 2" key="2">
    <citation type="journal article" date="2010" name="Stand. Genomic Sci.">
        <title>Complete genome sequence of Sebaldella termitidis type strain (NCTC 11300).</title>
        <authorList>
            <person name="Harmon-Smith M."/>
            <person name="Celia L."/>
            <person name="Chertkov O."/>
            <person name="Lapidus A."/>
            <person name="Copeland A."/>
            <person name="Glavina Del Rio T."/>
            <person name="Nolan M."/>
            <person name="Lucas S."/>
            <person name="Tice H."/>
            <person name="Cheng J.F."/>
            <person name="Han C."/>
            <person name="Detter J.C."/>
            <person name="Bruce D."/>
            <person name="Goodwin L."/>
            <person name="Pitluck S."/>
            <person name="Pati A."/>
            <person name="Liolios K."/>
            <person name="Ivanova N."/>
            <person name="Mavromatis K."/>
            <person name="Mikhailova N."/>
            <person name="Chen A."/>
            <person name="Palaniappan K."/>
            <person name="Land M."/>
            <person name="Hauser L."/>
            <person name="Chang Y.J."/>
            <person name="Jeffries C.D."/>
            <person name="Brettin T."/>
            <person name="Goker M."/>
            <person name="Beck B."/>
            <person name="Bristow J."/>
            <person name="Eisen J.A."/>
            <person name="Markowitz V."/>
            <person name="Hugenholtz P."/>
            <person name="Kyrpides N.C."/>
            <person name="Klenk H.P."/>
            <person name="Chen F."/>
        </authorList>
    </citation>
    <scope>NUCLEOTIDE SEQUENCE [LARGE SCALE GENOMIC DNA]</scope>
    <source>
        <strain evidence="2">ATCC 33386 / NCTC 11300</strain>
    </source>
</reference>
<accession>D1AP37</accession>
<reference evidence="2" key="1">
    <citation type="submission" date="2009-09" db="EMBL/GenBank/DDBJ databases">
        <title>The complete chromosome of Sebaldella termitidis ATCC 33386.</title>
        <authorList>
            <consortium name="US DOE Joint Genome Institute (JGI-PGF)"/>
            <person name="Lucas S."/>
            <person name="Copeland A."/>
            <person name="Lapidus A."/>
            <person name="Glavina del Rio T."/>
            <person name="Dalin E."/>
            <person name="Tice H."/>
            <person name="Bruce D."/>
            <person name="Goodwin L."/>
            <person name="Pitluck S."/>
            <person name="Kyrpides N."/>
            <person name="Mavromatis K."/>
            <person name="Ivanova N."/>
            <person name="Mikhailova N."/>
            <person name="Sims D."/>
            <person name="Meincke L."/>
            <person name="Brettin T."/>
            <person name="Detter J.C."/>
            <person name="Han C."/>
            <person name="Larimer F."/>
            <person name="Land M."/>
            <person name="Hauser L."/>
            <person name="Markowitz V."/>
            <person name="Cheng J.F."/>
            <person name="Hugenholtz P."/>
            <person name="Woyke T."/>
            <person name="Wu D."/>
            <person name="Eisen J.A."/>
        </authorList>
    </citation>
    <scope>NUCLEOTIDE SEQUENCE [LARGE SCALE GENOMIC DNA]</scope>
    <source>
        <strain evidence="2">ATCC 33386 / NCTC 11300</strain>
    </source>
</reference>